<comment type="caution">
    <text evidence="9">The sequence shown here is derived from an EMBL/GenBank/DDBJ whole genome shotgun (WGS) entry which is preliminary data.</text>
</comment>
<evidence type="ECO:0000313" key="9">
    <source>
        <dbReference type="EMBL" id="NVK76092.1"/>
    </source>
</evidence>
<dbReference type="PANTHER" id="PTHR20863:SF76">
    <property type="entry name" value="CARRIER DOMAIN-CONTAINING PROTEIN"/>
    <property type="match status" value="1"/>
</dbReference>
<dbReference type="SUPFAM" id="SSF47336">
    <property type="entry name" value="ACP-like"/>
    <property type="match status" value="1"/>
</dbReference>
<dbReference type="InterPro" id="IPR006162">
    <property type="entry name" value="Ppantetheine_attach_site"/>
</dbReference>
<evidence type="ECO:0000256" key="5">
    <source>
        <dbReference type="ARBA" id="ARBA00023098"/>
    </source>
</evidence>
<evidence type="ECO:0000256" key="2">
    <source>
        <dbReference type="ARBA" id="ARBA00022516"/>
    </source>
</evidence>
<dbReference type="GO" id="GO:0000035">
    <property type="term" value="F:acyl binding"/>
    <property type="evidence" value="ECO:0007669"/>
    <property type="project" value="TreeGrafter"/>
</dbReference>
<dbReference type="AlphaFoldDB" id="A0A7Y7AZA9"/>
<organism evidence="9 10">
    <name type="scientific">Streptomyces morookaense</name>
    <name type="common">Streptoverticillium morookaense</name>
    <dbReference type="NCBI Taxonomy" id="1970"/>
    <lineage>
        <taxon>Bacteria</taxon>
        <taxon>Bacillati</taxon>
        <taxon>Actinomycetota</taxon>
        <taxon>Actinomycetes</taxon>
        <taxon>Kitasatosporales</taxon>
        <taxon>Streptomycetaceae</taxon>
        <taxon>Streptomyces</taxon>
    </lineage>
</organism>
<evidence type="ECO:0000256" key="1">
    <source>
        <dbReference type="ARBA" id="ARBA00022450"/>
    </source>
</evidence>
<gene>
    <name evidence="7" type="primary">acpP</name>
    <name evidence="9" type="ORF">HG542_00290</name>
</gene>
<evidence type="ECO:0000256" key="6">
    <source>
        <dbReference type="ARBA" id="ARBA00023160"/>
    </source>
</evidence>
<dbReference type="GO" id="GO:0016020">
    <property type="term" value="C:membrane"/>
    <property type="evidence" value="ECO:0007669"/>
    <property type="project" value="GOC"/>
</dbReference>
<reference evidence="9 10" key="1">
    <citation type="submission" date="2020-04" db="EMBL/GenBank/DDBJ databases">
        <title>Draft Genome Sequence of Streptomyces morookaense DSM 40503, an 8-azaguanine-producing strain.</title>
        <authorList>
            <person name="Qi J."/>
            <person name="Gao J.-M."/>
        </authorList>
    </citation>
    <scope>NUCLEOTIDE SEQUENCE [LARGE SCALE GENOMIC DNA]</scope>
    <source>
        <strain evidence="9 10">DSM 40503</strain>
    </source>
</reference>
<feature type="modified residue" description="O-(pantetheine 4'-phosphoryl)serine" evidence="7">
    <location>
        <position position="38"/>
    </location>
</feature>
<keyword evidence="6 7" id="KW-0275">Fatty acid biosynthesis</keyword>
<comment type="function">
    <text evidence="7">Carrier of the growing fatty acid chain in fatty acid biosynthesis.</text>
</comment>
<sequence length="80" mass="9053">MDTDRLHEVRDLIAELVQADPEQVAAAESFTEEFGADSLILIELLVRLEKRFGVEIPEDELPRLITLRSAYEVVASRAGW</sequence>
<accession>A0A7Y7AZA9</accession>
<dbReference type="Gene3D" id="1.10.1200.10">
    <property type="entry name" value="ACP-like"/>
    <property type="match status" value="1"/>
</dbReference>
<dbReference type="Pfam" id="PF00550">
    <property type="entry name" value="PP-binding"/>
    <property type="match status" value="1"/>
</dbReference>
<dbReference type="EMBL" id="JABBXF010000001">
    <property type="protein sequence ID" value="NVK76092.1"/>
    <property type="molecule type" value="Genomic_DNA"/>
</dbReference>
<evidence type="ECO:0000256" key="7">
    <source>
        <dbReference type="HAMAP-Rule" id="MF_01217"/>
    </source>
</evidence>
<evidence type="ECO:0000256" key="4">
    <source>
        <dbReference type="ARBA" id="ARBA00022832"/>
    </source>
</evidence>
<dbReference type="UniPathway" id="UPA00094"/>
<proteinExistence type="inferred from homology"/>
<dbReference type="PROSITE" id="PS00012">
    <property type="entry name" value="PHOSPHOPANTETHEINE"/>
    <property type="match status" value="1"/>
</dbReference>
<dbReference type="InterPro" id="IPR036736">
    <property type="entry name" value="ACP-like_sf"/>
</dbReference>
<dbReference type="GO" id="GO:0000036">
    <property type="term" value="F:acyl carrier activity"/>
    <property type="evidence" value="ECO:0007669"/>
    <property type="project" value="UniProtKB-UniRule"/>
</dbReference>
<comment type="PTM">
    <text evidence="7">4'-phosphopantetheine is transferred from CoA to a specific serine of apo-ACP by AcpS. This modification is essential for activity because fatty acids are bound in thioester linkage to the sulfhydryl of the prosthetic group.</text>
</comment>
<keyword evidence="3 7" id="KW-0597">Phosphoprotein</keyword>
<keyword evidence="4 7" id="KW-0276">Fatty acid metabolism</keyword>
<dbReference type="PROSITE" id="PS50075">
    <property type="entry name" value="CARRIER"/>
    <property type="match status" value="1"/>
</dbReference>
<dbReference type="GO" id="GO:0005829">
    <property type="term" value="C:cytosol"/>
    <property type="evidence" value="ECO:0007669"/>
    <property type="project" value="TreeGrafter"/>
</dbReference>
<dbReference type="GO" id="GO:0009245">
    <property type="term" value="P:lipid A biosynthetic process"/>
    <property type="evidence" value="ECO:0007669"/>
    <property type="project" value="TreeGrafter"/>
</dbReference>
<evidence type="ECO:0000256" key="3">
    <source>
        <dbReference type="ARBA" id="ARBA00022553"/>
    </source>
</evidence>
<dbReference type="InterPro" id="IPR009081">
    <property type="entry name" value="PP-bd_ACP"/>
</dbReference>
<feature type="domain" description="Carrier" evidence="8">
    <location>
        <begin position="1"/>
        <end position="78"/>
    </location>
</feature>
<keyword evidence="2 7" id="KW-0444">Lipid biosynthesis</keyword>
<dbReference type="HAMAP" id="MF_01217">
    <property type="entry name" value="Acyl_carrier"/>
    <property type="match status" value="1"/>
</dbReference>
<dbReference type="Proteomes" id="UP000587462">
    <property type="component" value="Unassembled WGS sequence"/>
</dbReference>
<dbReference type="InterPro" id="IPR003231">
    <property type="entry name" value="ACP"/>
</dbReference>
<keyword evidence="7" id="KW-0963">Cytoplasm</keyword>
<comment type="pathway">
    <text evidence="7">Lipid metabolism; fatty acid biosynthesis.</text>
</comment>
<comment type="similarity">
    <text evidence="7">Belongs to the acyl carrier protein (ACP) family.</text>
</comment>
<evidence type="ECO:0000313" key="10">
    <source>
        <dbReference type="Proteomes" id="UP000587462"/>
    </source>
</evidence>
<evidence type="ECO:0000259" key="8">
    <source>
        <dbReference type="PROSITE" id="PS50075"/>
    </source>
</evidence>
<keyword evidence="1 7" id="KW-0596">Phosphopantetheine</keyword>
<keyword evidence="10" id="KW-1185">Reference proteome</keyword>
<name>A0A7Y7AZA9_STRMO</name>
<keyword evidence="5 7" id="KW-0443">Lipid metabolism</keyword>
<protein>
    <recommendedName>
        <fullName evidence="7">Acyl carrier protein</fullName>
        <shortName evidence="7">ACP</shortName>
    </recommendedName>
</protein>
<comment type="subcellular location">
    <subcellularLocation>
        <location evidence="7">Cytoplasm</location>
    </subcellularLocation>
</comment>
<dbReference type="PANTHER" id="PTHR20863">
    <property type="entry name" value="ACYL CARRIER PROTEIN"/>
    <property type="match status" value="1"/>
</dbReference>